<reference evidence="2 3" key="1">
    <citation type="submission" date="2019-11" db="EMBL/GenBank/DDBJ databases">
        <title>Bacillus lacus genome.</title>
        <authorList>
            <person name="Allen C.J."/>
            <person name="Newman J.D."/>
        </authorList>
    </citation>
    <scope>NUCLEOTIDE SEQUENCE [LARGE SCALE GENOMIC DNA]</scope>
    <source>
        <strain evidence="2 3">KCTC 33946</strain>
    </source>
</reference>
<dbReference type="SUPFAM" id="SSF50998">
    <property type="entry name" value="Quinoprotein alcohol dehydrogenase-like"/>
    <property type="match status" value="1"/>
</dbReference>
<dbReference type="AlphaFoldDB" id="A0A7X2J1K4"/>
<name>A0A7X2J1K4_9BACI</name>
<dbReference type="OrthoDB" id="843723at2"/>
<dbReference type="Proteomes" id="UP000448867">
    <property type="component" value="Unassembled WGS sequence"/>
</dbReference>
<feature type="signal peptide" evidence="1">
    <location>
        <begin position="1"/>
        <end position="22"/>
    </location>
</feature>
<keyword evidence="1" id="KW-0732">Signal</keyword>
<keyword evidence="3" id="KW-1185">Reference proteome</keyword>
<protein>
    <recommendedName>
        <fullName evidence="4">WD40 repeat domain-containing protein</fullName>
    </recommendedName>
</protein>
<dbReference type="InterPro" id="IPR011047">
    <property type="entry name" value="Quinoprotein_ADH-like_sf"/>
</dbReference>
<dbReference type="Gene3D" id="2.130.10.10">
    <property type="entry name" value="YVTN repeat-like/Quinoprotein amine dehydrogenase"/>
    <property type="match status" value="1"/>
</dbReference>
<organism evidence="2 3">
    <name type="scientific">Metabacillus lacus</name>
    <dbReference type="NCBI Taxonomy" id="1983721"/>
    <lineage>
        <taxon>Bacteria</taxon>
        <taxon>Bacillati</taxon>
        <taxon>Bacillota</taxon>
        <taxon>Bacilli</taxon>
        <taxon>Bacillales</taxon>
        <taxon>Bacillaceae</taxon>
        <taxon>Metabacillus</taxon>
    </lineage>
</organism>
<accession>A0A7X2J1K4</accession>
<evidence type="ECO:0008006" key="4">
    <source>
        <dbReference type="Google" id="ProtNLM"/>
    </source>
</evidence>
<proteinExistence type="predicted"/>
<comment type="caution">
    <text evidence="2">The sequence shown here is derived from an EMBL/GenBank/DDBJ whole genome shotgun (WGS) entry which is preliminary data.</text>
</comment>
<sequence>MKFLKMAIVLLFFFSFSQQAFAAPSFQQIGAQVKNLNVSAAASGSNKKGEPLMYSVLQGMPAQLAVTNLATGKLTDVKALGGTTAGWSVEVADSSNVYIGTTPGELLYHYDPDGRKLTKLGKPTVKNSTVIWDLAYAAQSRTLYGVSSNEGRLFQYGGKSFKDLGTVISGKKDARSIAYDPAGNQLFIGLGSPAELAVYDIKNGKKTAILPGAYRGQKHIEDIKVINGTVFVKLNPANKILTFDAKTKKLLGEFSATSKGVSPLTPGGNSVYYGNGSSLFEYDLTTGKSLLAVNNRIPTSLVSLDFVNIKGDFTLVGKVGNVQRYMTYHPHSKEYQNLDLTLPMQPIEMHKIGGGTDGKIYSSGFLNGSMGIYDPGTKMTVHGSSIGQLESMASLGGKIYFGTYPKSRILEYNPKESWHPGTNPREVFSLESVGQDRPMAALAVPGTNKLVFGTAPVSGKSGGALAVYDPSSKKMLSRHGIVKDHSIVSLAYSAKGKLVYGGTSIFGKPNVDKTKTKAVLFSLPAGNLSAKPQHIALPYKHVRFISALTAADDGKVWGMADGRVFYLQPGKGVTDVGSVVPDVAGHTPQASLVTGRDGNIYGCVEKTLFKVDKKSYKITILRKNDVHQLIQSSSGDLYYHDKKVLWKINL</sequence>
<dbReference type="InterPro" id="IPR015943">
    <property type="entry name" value="WD40/YVTN_repeat-like_dom_sf"/>
</dbReference>
<evidence type="ECO:0000313" key="3">
    <source>
        <dbReference type="Proteomes" id="UP000448867"/>
    </source>
</evidence>
<feature type="chain" id="PRO_5031413074" description="WD40 repeat domain-containing protein" evidence="1">
    <location>
        <begin position="23"/>
        <end position="650"/>
    </location>
</feature>
<evidence type="ECO:0000313" key="2">
    <source>
        <dbReference type="EMBL" id="MRX73665.1"/>
    </source>
</evidence>
<evidence type="ECO:0000256" key="1">
    <source>
        <dbReference type="SAM" id="SignalP"/>
    </source>
</evidence>
<dbReference type="EMBL" id="WKKI01000041">
    <property type="protein sequence ID" value="MRX73665.1"/>
    <property type="molecule type" value="Genomic_DNA"/>
</dbReference>
<gene>
    <name evidence="2" type="ORF">GJU40_16100</name>
</gene>
<dbReference type="RefSeq" id="WP_154309129.1">
    <property type="nucleotide sequence ID" value="NZ_WKKI01000041.1"/>
</dbReference>